<protein>
    <submittedName>
        <fullName evidence="4">DUF305 domain-containing protein</fullName>
    </submittedName>
</protein>
<dbReference type="Gene3D" id="1.20.1260.10">
    <property type="match status" value="1"/>
</dbReference>
<dbReference type="OrthoDB" id="26872at2"/>
<proteinExistence type="predicted"/>
<dbReference type="InterPro" id="IPR005183">
    <property type="entry name" value="DUF305_CopM-like"/>
</dbReference>
<keyword evidence="5" id="KW-1185">Reference proteome</keyword>
<dbReference type="Pfam" id="PF03713">
    <property type="entry name" value="DUF305"/>
    <property type="match status" value="1"/>
</dbReference>
<evidence type="ECO:0000313" key="5">
    <source>
        <dbReference type="Proteomes" id="UP000308705"/>
    </source>
</evidence>
<gene>
    <name evidence="4" type="ORF">FDA94_09365</name>
</gene>
<reference evidence="4 5" key="1">
    <citation type="submission" date="2019-04" db="EMBL/GenBank/DDBJ databases">
        <title>Herbidospora sp. NEAU-GS14.nov., a novel actinomycete isolated from soil.</title>
        <authorList>
            <person name="Han L."/>
        </authorList>
    </citation>
    <scope>NUCLEOTIDE SEQUENCE [LARGE SCALE GENOMIC DNA]</scope>
    <source>
        <strain evidence="4 5">NEAU-GS14</strain>
    </source>
</reference>
<feature type="signal peptide" evidence="2">
    <location>
        <begin position="1"/>
        <end position="30"/>
    </location>
</feature>
<feature type="region of interest" description="Disordered" evidence="1">
    <location>
        <begin position="40"/>
        <end position="62"/>
    </location>
</feature>
<keyword evidence="2" id="KW-0732">Signal</keyword>
<dbReference type="EMBL" id="SZQA01000006">
    <property type="protein sequence ID" value="TKK89586.1"/>
    <property type="molecule type" value="Genomic_DNA"/>
</dbReference>
<dbReference type="AlphaFoldDB" id="A0A4U3MNI0"/>
<feature type="chain" id="PRO_5039585224" evidence="2">
    <location>
        <begin position="31"/>
        <end position="231"/>
    </location>
</feature>
<evidence type="ECO:0000259" key="3">
    <source>
        <dbReference type="Pfam" id="PF03713"/>
    </source>
</evidence>
<dbReference type="InterPro" id="IPR012347">
    <property type="entry name" value="Ferritin-like"/>
</dbReference>
<sequence length="231" mass="25202">MPTVQRKQPHTMSQSRRLSALLLVSGLVLAGCSEDAPPPAPNAPLVVQPGAPGQAAKTLPGTAMPSVSEAPFTAADVLFFQGMIPHHGQALRMTSLVPSRTKNRDVTLIAQRISSTQEDEMTQMRKWLTSRGQDVPSADHGHGAGRLMPGMLTEEQFDRLEKAKDGEFDRLFTQFMIGHHMGALEMVEKLFAASGGQETETYVFATHIDSDQRIEIDRMQQLLATMGGPLQ</sequence>
<comment type="caution">
    <text evidence="4">The sequence shown here is derived from an EMBL/GenBank/DDBJ whole genome shotgun (WGS) entry which is preliminary data.</text>
</comment>
<name>A0A4U3MNI0_9ACTN</name>
<dbReference type="PANTHER" id="PTHR36933">
    <property type="entry name" value="SLL0788 PROTEIN"/>
    <property type="match status" value="1"/>
</dbReference>
<dbReference type="PANTHER" id="PTHR36933:SF1">
    <property type="entry name" value="SLL0788 PROTEIN"/>
    <property type="match status" value="1"/>
</dbReference>
<organism evidence="4 5">
    <name type="scientific">Herbidospora galbida</name>
    <dbReference type="NCBI Taxonomy" id="2575442"/>
    <lineage>
        <taxon>Bacteria</taxon>
        <taxon>Bacillati</taxon>
        <taxon>Actinomycetota</taxon>
        <taxon>Actinomycetes</taxon>
        <taxon>Streptosporangiales</taxon>
        <taxon>Streptosporangiaceae</taxon>
        <taxon>Herbidospora</taxon>
    </lineage>
</organism>
<accession>A0A4U3MNI0</accession>
<evidence type="ECO:0000256" key="1">
    <source>
        <dbReference type="SAM" id="MobiDB-lite"/>
    </source>
</evidence>
<dbReference type="PROSITE" id="PS51257">
    <property type="entry name" value="PROKAR_LIPOPROTEIN"/>
    <property type="match status" value="1"/>
</dbReference>
<evidence type="ECO:0000256" key="2">
    <source>
        <dbReference type="SAM" id="SignalP"/>
    </source>
</evidence>
<evidence type="ECO:0000313" key="4">
    <source>
        <dbReference type="EMBL" id="TKK89586.1"/>
    </source>
</evidence>
<feature type="domain" description="DUF305" evidence="3">
    <location>
        <begin position="76"/>
        <end position="223"/>
    </location>
</feature>
<dbReference type="Proteomes" id="UP000308705">
    <property type="component" value="Unassembled WGS sequence"/>
</dbReference>